<accession>A0A4U1FNK4</accession>
<protein>
    <submittedName>
        <fullName evidence="1">Uncharacterized protein</fullName>
    </submittedName>
</protein>
<reference evidence="2" key="1">
    <citation type="journal article" date="2019" name="IScience">
        <title>Narwhal Genome Reveals Long-Term Low Genetic Diversity despite Current Large Abundance Size.</title>
        <authorList>
            <person name="Westbury M.V."/>
            <person name="Petersen B."/>
            <person name="Garde E."/>
            <person name="Heide-Jorgensen M.P."/>
            <person name="Lorenzen E.D."/>
        </authorList>
    </citation>
    <scope>NUCLEOTIDE SEQUENCE [LARGE SCALE GENOMIC DNA]</scope>
</reference>
<name>A0A4U1FNK4_MONMO</name>
<evidence type="ECO:0000313" key="2">
    <source>
        <dbReference type="Proteomes" id="UP000308365"/>
    </source>
</evidence>
<dbReference type="EMBL" id="RWIC01000047">
    <property type="protein sequence ID" value="TKC51725.1"/>
    <property type="molecule type" value="Genomic_DNA"/>
</dbReference>
<sequence length="85" mass="9288">WLCPSYQLGHRPERGLLGSRGTTARGPRQQRRCWGGDSTWTVVVTPGLDFGSRGGPGLLPGCPPVEFALQNREGLCRLWLWAALG</sequence>
<proteinExistence type="predicted"/>
<dbReference type="AlphaFoldDB" id="A0A4U1FNK4"/>
<comment type="caution">
    <text evidence="1">The sequence shown here is derived from an EMBL/GenBank/DDBJ whole genome shotgun (WGS) entry which is preliminary data.</text>
</comment>
<gene>
    <name evidence="1" type="ORF">EI555_013299</name>
</gene>
<dbReference type="Proteomes" id="UP000308365">
    <property type="component" value="Unassembled WGS sequence"/>
</dbReference>
<evidence type="ECO:0000313" key="1">
    <source>
        <dbReference type="EMBL" id="TKC51725.1"/>
    </source>
</evidence>
<feature type="non-terminal residue" evidence="1">
    <location>
        <position position="1"/>
    </location>
</feature>
<organism evidence="1 2">
    <name type="scientific">Monodon monoceros</name>
    <name type="common">Narwhal</name>
    <name type="synonym">Ceratodon monodon</name>
    <dbReference type="NCBI Taxonomy" id="40151"/>
    <lineage>
        <taxon>Eukaryota</taxon>
        <taxon>Metazoa</taxon>
        <taxon>Chordata</taxon>
        <taxon>Craniata</taxon>
        <taxon>Vertebrata</taxon>
        <taxon>Euteleostomi</taxon>
        <taxon>Mammalia</taxon>
        <taxon>Eutheria</taxon>
        <taxon>Laurasiatheria</taxon>
        <taxon>Artiodactyla</taxon>
        <taxon>Whippomorpha</taxon>
        <taxon>Cetacea</taxon>
        <taxon>Odontoceti</taxon>
        <taxon>Monodontidae</taxon>
        <taxon>Monodon</taxon>
    </lineage>
</organism>